<keyword evidence="4 6" id="KW-0804">Transcription</keyword>
<dbReference type="PANTHER" id="PTHR11514">
    <property type="entry name" value="MYC"/>
    <property type="match status" value="1"/>
</dbReference>
<dbReference type="GO" id="GO:0003700">
    <property type="term" value="F:DNA-binding transcription factor activity"/>
    <property type="evidence" value="ECO:0007669"/>
    <property type="project" value="InterPro"/>
</dbReference>
<dbReference type="InterPro" id="IPR054502">
    <property type="entry name" value="bHLH-TF_ACT-like_plant"/>
</dbReference>
<sequence>MEETQSPSSDYSPSLLTPKTTTVIPSDLQHRLQYLLNSRPEWWSYAIFWRASPDSSSPNRRPVLSWGDGHFRGAKSIKPHSTTTTNLLFGDLDDELDDPTEGSIDGSFTDVEWFYMVSLTRSFAHMDGSPGHAFASRVPIWFAGAKDIHERGCDRAREAQTQGVQTLAFVPALGSGVLELGSSDLVPKNVGLIRQAESLLSRPTHHPLSVSVDSTAQQSWRAKTRRGRKPGNNNGKAAPINHVEAERQRREKLNHWFYALRAAVPNVSRMDKASLLSDAITYINQLKSRVEELEEDERREAKRVKREADERASVNGGGGGDEDMEVEVEVRVMGGDAMVHVQSRNAGHPPAKLMMALRDMELHVQHASVSSVKELMLQDVVVRVPNNMDGKSLRAALLKRLH</sequence>
<dbReference type="SMART" id="SM00353">
    <property type="entry name" value="HLH"/>
    <property type="match status" value="1"/>
</dbReference>
<dbReference type="AlphaFoldDB" id="A0AAV9A223"/>
<dbReference type="EMBL" id="JAUJYN010000034">
    <property type="protein sequence ID" value="KAK1257702.1"/>
    <property type="molecule type" value="Genomic_DNA"/>
</dbReference>
<evidence type="ECO:0000256" key="6">
    <source>
        <dbReference type="RuleBase" id="RU369104"/>
    </source>
</evidence>
<keyword evidence="10" id="KW-1185">Reference proteome</keyword>
<dbReference type="SUPFAM" id="SSF47459">
    <property type="entry name" value="HLH, helix-loop-helix DNA-binding domain"/>
    <property type="match status" value="1"/>
</dbReference>
<dbReference type="GO" id="GO:0046983">
    <property type="term" value="F:protein dimerization activity"/>
    <property type="evidence" value="ECO:0007669"/>
    <property type="project" value="InterPro"/>
</dbReference>
<dbReference type="GO" id="GO:0000976">
    <property type="term" value="F:transcription cis-regulatory region binding"/>
    <property type="evidence" value="ECO:0007669"/>
    <property type="project" value="TreeGrafter"/>
</dbReference>
<reference evidence="9" key="2">
    <citation type="submission" date="2023-06" db="EMBL/GenBank/DDBJ databases">
        <authorList>
            <person name="Ma L."/>
            <person name="Liu K.-W."/>
            <person name="Li Z."/>
            <person name="Hsiao Y.-Y."/>
            <person name="Qi Y."/>
            <person name="Fu T."/>
            <person name="Tang G."/>
            <person name="Zhang D."/>
            <person name="Sun W.-H."/>
            <person name="Liu D.-K."/>
            <person name="Li Y."/>
            <person name="Chen G.-Z."/>
            <person name="Liu X.-D."/>
            <person name="Liao X.-Y."/>
            <person name="Jiang Y.-T."/>
            <person name="Yu X."/>
            <person name="Hao Y."/>
            <person name="Huang J."/>
            <person name="Zhao X.-W."/>
            <person name="Ke S."/>
            <person name="Chen Y.-Y."/>
            <person name="Wu W.-L."/>
            <person name="Hsu J.-L."/>
            <person name="Lin Y.-F."/>
            <person name="Huang M.-D."/>
            <person name="Li C.-Y."/>
            <person name="Huang L."/>
            <person name="Wang Z.-W."/>
            <person name="Zhao X."/>
            <person name="Zhong W.-Y."/>
            <person name="Peng D.-H."/>
            <person name="Ahmad S."/>
            <person name="Lan S."/>
            <person name="Zhang J.-S."/>
            <person name="Tsai W.-C."/>
            <person name="Van De Peer Y."/>
            <person name="Liu Z.-J."/>
        </authorList>
    </citation>
    <scope>NUCLEOTIDE SEQUENCE</scope>
    <source>
        <strain evidence="9">SCP</strain>
        <tissue evidence="9">Leaves</tissue>
    </source>
</reference>
<feature type="compositionally biased region" description="Polar residues" evidence="7">
    <location>
        <begin position="211"/>
        <end position="221"/>
    </location>
</feature>
<dbReference type="InterPro" id="IPR025610">
    <property type="entry name" value="MYC/MYB_N"/>
</dbReference>
<reference evidence="9" key="1">
    <citation type="journal article" date="2023" name="Nat. Commun.">
        <title>Diploid and tetraploid genomes of Acorus and the evolution of monocots.</title>
        <authorList>
            <person name="Ma L."/>
            <person name="Liu K.W."/>
            <person name="Li Z."/>
            <person name="Hsiao Y.Y."/>
            <person name="Qi Y."/>
            <person name="Fu T."/>
            <person name="Tang G.D."/>
            <person name="Zhang D."/>
            <person name="Sun W.H."/>
            <person name="Liu D.K."/>
            <person name="Li Y."/>
            <person name="Chen G.Z."/>
            <person name="Liu X.D."/>
            <person name="Liao X.Y."/>
            <person name="Jiang Y.T."/>
            <person name="Yu X."/>
            <person name="Hao Y."/>
            <person name="Huang J."/>
            <person name="Zhao X.W."/>
            <person name="Ke S."/>
            <person name="Chen Y.Y."/>
            <person name="Wu W.L."/>
            <person name="Hsu J.L."/>
            <person name="Lin Y.F."/>
            <person name="Huang M.D."/>
            <person name="Li C.Y."/>
            <person name="Huang L."/>
            <person name="Wang Z.W."/>
            <person name="Zhao X."/>
            <person name="Zhong W.Y."/>
            <person name="Peng D.H."/>
            <person name="Ahmad S."/>
            <person name="Lan S."/>
            <person name="Zhang J.S."/>
            <person name="Tsai W.C."/>
            <person name="Van de Peer Y."/>
            <person name="Liu Z.J."/>
        </authorList>
    </citation>
    <scope>NUCLEOTIDE SEQUENCE</scope>
    <source>
        <strain evidence="9">SCP</strain>
    </source>
</reference>
<evidence type="ECO:0000259" key="8">
    <source>
        <dbReference type="PROSITE" id="PS50888"/>
    </source>
</evidence>
<evidence type="ECO:0000256" key="5">
    <source>
        <dbReference type="ARBA" id="ARBA00023242"/>
    </source>
</evidence>
<dbReference type="PROSITE" id="PS50888">
    <property type="entry name" value="BHLH"/>
    <property type="match status" value="1"/>
</dbReference>
<evidence type="ECO:0000256" key="4">
    <source>
        <dbReference type="ARBA" id="ARBA00023163"/>
    </source>
</evidence>
<dbReference type="Proteomes" id="UP001179952">
    <property type="component" value="Unassembled WGS sequence"/>
</dbReference>
<dbReference type="InterPro" id="IPR036638">
    <property type="entry name" value="HLH_DNA-bd_sf"/>
</dbReference>
<dbReference type="PANTHER" id="PTHR11514:SF115">
    <property type="entry name" value="TRANSCRIPTION FACTOR"/>
    <property type="match status" value="1"/>
</dbReference>
<keyword evidence="3 6" id="KW-0805">Transcription regulation</keyword>
<name>A0AAV9A223_ACOGR</name>
<feature type="domain" description="BHLH" evidence="8">
    <location>
        <begin position="237"/>
        <end position="286"/>
    </location>
</feature>
<feature type="region of interest" description="Disordered" evidence="7">
    <location>
        <begin position="204"/>
        <end position="242"/>
    </location>
</feature>
<dbReference type="GO" id="GO:0005634">
    <property type="term" value="C:nucleus"/>
    <property type="evidence" value="ECO:0007669"/>
    <property type="project" value="UniProtKB-SubCell"/>
</dbReference>
<feature type="region of interest" description="Disordered" evidence="7">
    <location>
        <begin position="294"/>
        <end position="322"/>
    </location>
</feature>
<evidence type="ECO:0000256" key="3">
    <source>
        <dbReference type="ARBA" id="ARBA00023015"/>
    </source>
</evidence>
<keyword evidence="5 6" id="KW-0539">Nucleus</keyword>
<comment type="similarity">
    <text evidence="2">Belongs to the bHLH protein family.</text>
</comment>
<protein>
    <recommendedName>
        <fullName evidence="6">Transcription factor</fullName>
        <shortName evidence="6">bHLH transcription factor</shortName>
    </recommendedName>
    <alternativeName>
        <fullName evidence="6">Basic helix-loop-helix protein</fullName>
    </alternativeName>
</protein>
<dbReference type="InterPro" id="IPR011598">
    <property type="entry name" value="bHLH_dom"/>
</dbReference>
<evidence type="ECO:0000313" key="10">
    <source>
        <dbReference type="Proteomes" id="UP001179952"/>
    </source>
</evidence>
<proteinExistence type="inferred from homology"/>
<organism evidence="9 10">
    <name type="scientific">Acorus gramineus</name>
    <name type="common">Dwarf sweet flag</name>
    <dbReference type="NCBI Taxonomy" id="55184"/>
    <lineage>
        <taxon>Eukaryota</taxon>
        <taxon>Viridiplantae</taxon>
        <taxon>Streptophyta</taxon>
        <taxon>Embryophyta</taxon>
        <taxon>Tracheophyta</taxon>
        <taxon>Spermatophyta</taxon>
        <taxon>Magnoliopsida</taxon>
        <taxon>Liliopsida</taxon>
        <taxon>Acoraceae</taxon>
        <taxon>Acorus</taxon>
    </lineage>
</organism>
<dbReference type="Gene3D" id="4.10.280.10">
    <property type="entry name" value="Helix-loop-helix DNA-binding domain"/>
    <property type="match status" value="1"/>
</dbReference>
<evidence type="ECO:0000256" key="7">
    <source>
        <dbReference type="SAM" id="MobiDB-lite"/>
    </source>
</evidence>
<dbReference type="Pfam" id="PF14215">
    <property type="entry name" value="bHLH-MYC_N"/>
    <property type="match status" value="1"/>
</dbReference>
<evidence type="ECO:0000313" key="9">
    <source>
        <dbReference type="EMBL" id="KAK1257702.1"/>
    </source>
</evidence>
<dbReference type="Pfam" id="PF00010">
    <property type="entry name" value="HLH"/>
    <property type="match status" value="1"/>
</dbReference>
<comment type="caution">
    <text evidence="9">The sequence shown here is derived from an EMBL/GenBank/DDBJ whole genome shotgun (WGS) entry which is preliminary data.</text>
</comment>
<evidence type="ECO:0000256" key="1">
    <source>
        <dbReference type="ARBA" id="ARBA00004123"/>
    </source>
</evidence>
<dbReference type="Pfam" id="PF22754">
    <property type="entry name" value="bHLH-TF_ACT-like_plant"/>
    <property type="match status" value="1"/>
</dbReference>
<gene>
    <name evidence="9" type="ORF">QJS04_geneDACA016280</name>
</gene>
<evidence type="ECO:0000256" key="2">
    <source>
        <dbReference type="ARBA" id="ARBA00005510"/>
    </source>
</evidence>
<accession>A0AAV9A223</accession>
<dbReference type="InterPro" id="IPR045084">
    <property type="entry name" value="AIB/MYC-like"/>
</dbReference>
<feature type="compositionally biased region" description="Basic and acidic residues" evidence="7">
    <location>
        <begin position="294"/>
        <end position="312"/>
    </location>
</feature>
<comment type="subcellular location">
    <subcellularLocation>
        <location evidence="1 6">Nucleus</location>
    </subcellularLocation>
</comment>